<keyword evidence="1" id="KW-0175">Coiled coil</keyword>
<name>A0A8C4Q466_EPTBU</name>
<dbReference type="Proteomes" id="UP000694388">
    <property type="component" value="Unplaced"/>
</dbReference>
<sequence>MGISLVSEARIVELYVNHEYLSTNRGTRSCVAGGEDLMFIIDVQLETSQSSCELKLLSLPKKNTVTINSLVLRMKERDNNTTGVVQKDLCDFRRGTSGFDLRKMEDMVETISLSPKAEKLLMLLQSQQQRGQAQGSSDLSSAASIDSSCVSLLHMLLNRGANPLPHCPFPIPERTGKNMNFGTCEKMIEVHSETENCGYLSRITSTNVTSSVVDGGRRVDFSGVEDDEITFDGNPGGCTRYRCDAQQRCVKVVGSTDGRDCDNHIDGCSAAVPQCSLGSNREENVLAQVQKMTSQLEMIEKRLLHIEGMEGRLTRLEEMFERLTKSSNHQLHSM</sequence>
<evidence type="ECO:0000313" key="3">
    <source>
        <dbReference type="Proteomes" id="UP000694388"/>
    </source>
</evidence>
<dbReference type="AlphaFoldDB" id="A0A8C4Q466"/>
<dbReference type="PANTHER" id="PTHR14787">
    <property type="entry name" value="C10ORF188 FAMILY MEMBER"/>
    <property type="match status" value="1"/>
</dbReference>
<evidence type="ECO:0000313" key="2">
    <source>
        <dbReference type="Ensembl" id="ENSEBUP00000009748.1"/>
    </source>
</evidence>
<dbReference type="Ensembl" id="ENSEBUT00000010278.1">
    <property type="protein sequence ID" value="ENSEBUP00000009748.1"/>
    <property type="gene ID" value="ENSEBUG00000006259.1"/>
</dbReference>
<protein>
    <submittedName>
        <fullName evidence="2">Uncharacterized protein</fullName>
    </submittedName>
</protein>
<keyword evidence="3" id="KW-1185">Reference proteome</keyword>
<reference evidence="2" key="2">
    <citation type="submission" date="2025-09" db="UniProtKB">
        <authorList>
            <consortium name="Ensembl"/>
        </authorList>
    </citation>
    <scope>IDENTIFICATION</scope>
</reference>
<organism evidence="2 3">
    <name type="scientific">Eptatretus burgeri</name>
    <name type="common">Inshore hagfish</name>
    <dbReference type="NCBI Taxonomy" id="7764"/>
    <lineage>
        <taxon>Eukaryota</taxon>
        <taxon>Metazoa</taxon>
        <taxon>Chordata</taxon>
        <taxon>Craniata</taxon>
        <taxon>Vertebrata</taxon>
        <taxon>Cyclostomata</taxon>
        <taxon>Myxini</taxon>
        <taxon>Myxiniformes</taxon>
        <taxon>Myxinidae</taxon>
        <taxon>Eptatretinae</taxon>
        <taxon>Eptatretus</taxon>
    </lineage>
</organism>
<accession>A0A8C4Q466</accession>
<proteinExistence type="predicted"/>
<dbReference type="InterPro" id="IPR028043">
    <property type="entry name" value="PAAT-like"/>
</dbReference>
<evidence type="ECO:0000256" key="1">
    <source>
        <dbReference type="SAM" id="Coils"/>
    </source>
</evidence>
<dbReference type="PANTHER" id="PTHR14787:SF1">
    <property type="entry name" value="ATPASE PAAT"/>
    <property type="match status" value="1"/>
</dbReference>
<reference evidence="2" key="1">
    <citation type="submission" date="2025-08" db="UniProtKB">
        <authorList>
            <consortium name="Ensembl"/>
        </authorList>
    </citation>
    <scope>IDENTIFICATION</scope>
</reference>
<feature type="coiled-coil region" evidence="1">
    <location>
        <begin position="282"/>
        <end position="326"/>
    </location>
</feature>
<dbReference type="Pfam" id="PF14958">
    <property type="entry name" value="PAAT-like"/>
    <property type="match status" value="1"/>
</dbReference>